<dbReference type="InterPro" id="IPR051120">
    <property type="entry name" value="ABC_AA/LPS_Transport"/>
</dbReference>
<dbReference type="GO" id="GO:0015192">
    <property type="term" value="F:L-phenylalanine transmembrane transporter activity"/>
    <property type="evidence" value="ECO:0007669"/>
    <property type="project" value="TreeGrafter"/>
</dbReference>
<organism evidence="5 6">
    <name type="scientific">Desulforhabdus amnigena</name>
    <dbReference type="NCBI Taxonomy" id="40218"/>
    <lineage>
        <taxon>Bacteria</taxon>
        <taxon>Pseudomonadati</taxon>
        <taxon>Thermodesulfobacteriota</taxon>
        <taxon>Syntrophobacteria</taxon>
        <taxon>Syntrophobacterales</taxon>
        <taxon>Syntrophobacteraceae</taxon>
        <taxon>Desulforhabdus</taxon>
    </lineage>
</organism>
<reference evidence="5" key="1">
    <citation type="submission" date="2022-12" db="EMBL/GenBank/DDBJ databases">
        <title>Reference genome sequencing for broad-spectrum identification of bacterial and archaeal isolates by mass spectrometry.</title>
        <authorList>
            <person name="Sekiguchi Y."/>
            <person name="Tourlousse D.M."/>
        </authorList>
    </citation>
    <scope>NUCLEOTIDE SEQUENCE</scope>
    <source>
        <strain evidence="5">ASRB1</strain>
    </source>
</reference>
<evidence type="ECO:0000313" key="6">
    <source>
        <dbReference type="Proteomes" id="UP001144372"/>
    </source>
</evidence>
<dbReference type="PANTHER" id="PTHR45772:SF7">
    <property type="entry name" value="AMINO ACID ABC TRANSPORTER ATP-BINDING PROTEIN"/>
    <property type="match status" value="1"/>
</dbReference>
<accession>A0A9W6FVM2</accession>
<dbReference type="GO" id="GO:0005524">
    <property type="term" value="F:ATP binding"/>
    <property type="evidence" value="ECO:0007669"/>
    <property type="project" value="UniProtKB-KW"/>
</dbReference>
<dbReference type="GO" id="GO:0016887">
    <property type="term" value="F:ATP hydrolysis activity"/>
    <property type="evidence" value="ECO:0007669"/>
    <property type="project" value="InterPro"/>
</dbReference>
<keyword evidence="2" id="KW-0547">Nucleotide-binding</keyword>
<dbReference type="GO" id="GO:1903806">
    <property type="term" value="P:L-isoleucine import across plasma membrane"/>
    <property type="evidence" value="ECO:0007669"/>
    <property type="project" value="TreeGrafter"/>
</dbReference>
<dbReference type="GO" id="GO:0005304">
    <property type="term" value="F:L-valine transmembrane transporter activity"/>
    <property type="evidence" value="ECO:0007669"/>
    <property type="project" value="TreeGrafter"/>
</dbReference>
<evidence type="ECO:0000256" key="2">
    <source>
        <dbReference type="ARBA" id="ARBA00022741"/>
    </source>
</evidence>
<dbReference type="SUPFAM" id="SSF52540">
    <property type="entry name" value="P-loop containing nucleoside triphosphate hydrolases"/>
    <property type="match status" value="1"/>
</dbReference>
<evidence type="ECO:0000256" key="3">
    <source>
        <dbReference type="ARBA" id="ARBA00022840"/>
    </source>
</evidence>
<dbReference type="Gene3D" id="3.40.50.300">
    <property type="entry name" value="P-loop containing nucleotide triphosphate hydrolases"/>
    <property type="match status" value="1"/>
</dbReference>
<gene>
    <name evidence="5" type="primary">livG</name>
    <name evidence="5" type="ORF">DAMNIGENAA_30960</name>
</gene>
<dbReference type="RefSeq" id="WP_281795670.1">
    <property type="nucleotide sequence ID" value="NZ_BSDR01000001.1"/>
</dbReference>
<dbReference type="SMART" id="SM00382">
    <property type="entry name" value="AAA"/>
    <property type="match status" value="1"/>
</dbReference>
<dbReference type="InterPro" id="IPR032823">
    <property type="entry name" value="BCA_ABC_TP_C"/>
</dbReference>
<keyword evidence="6" id="KW-1185">Reference proteome</keyword>
<dbReference type="GO" id="GO:0015188">
    <property type="term" value="F:L-isoleucine transmembrane transporter activity"/>
    <property type="evidence" value="ECO:0007669"/>
    <property type="project" value="TreeGrafter"/>
</dbReference>
<sequence>MTENSTPSSAPLLEIQDIQMQFGGITALKGINYSVPPGIIQAVIGPNGAGKTTLFHCISGLLTPTAGQVRFDGREINGSLPHQIARYGISRTFQHVALFKSMSVLENIMVGRHPKTRSGFWSTGLRFPGMRREEKHIREESLSHLEFVGLAAEAQLPAGTLPLGKQKILEIARALATEPRLILLDEPAGGLNMRETEELGELVQRICGRGITVMLVEHDMNLIMDISHRILVLYYGEPLATGTPEEIKENPAVIEAYLGEGI</sequence>
<dbReference type="PANTHER" id="PTHR45772">
    <property type="entry name" value="CONSERVED COMPONENT OF ABC TRANSPORTER FOR NATURAL AMINO ACIDS-RELATED"/>
    <property type="match status" value="1"/>
</dbReference>
<dbReference type="PROSITE" id="PS50893">
    <property type="entry name" value="ABC_TRANSPORTER_2"/>
    <property type="match status" value="1"/>
</dbReference>
<feature type="domain" description="ABC transporter" evidence="4">
    <location>
        <begin position="13"/>
        <end position="260"/>
    </location>
</feature>
<dbReference type="AlphaFoldDB" id="A0A9W6FVM2"/>
<dbReference type="FunFam" id="3.40.50.300:FF:000421">
    <property type="entry name" value="Branched-chain amino acid ABC transporter ATP-binding protein"/>
    <property type="match status" value="1"/>
</dbReference>
<keyword evidence="3 5" id="KW-0067">ATP-binding</keyword>
<dbReference type="GO" id="GO:0005886">
    <property type="term" value="C:plasma membrane"/>
    <property type="evidence" value="ECO:0007669"/>
    <property type="project" value="TreeGrafter"/>
</dbReference>
<protein>
    <submittedName>
        <fullName evidence="5">ABC transporter ATP-binding protein</fullName>
    </submittedName>
</protein>
<dbReference type="Pfam" id="PF00005">
    <property type="entry name" value="ABC_tran"/>
    <property type="match status" value="1"/>
</dbReference>
<comment type="caution">
    <text evidence="5">The sequence shown here is derived from an EMBL/GenBank/DDBJ whole genome shotgun (WGS) entry which is preliminary data.</text>
</comment>
<dbReference type="InterPro" id="IPR003439">
    <property type="entry name" value="ABC_transporter-like_ATP-bd"/>
</dbReference>
<name>A0A9W6FVM2_9BACT</name>
<keyword evidence="1" id="KW-0813">Transport</keyword>
<dbReference type="InterPro" id="IPR027417">
    <property type="entry name" value="P-loop_NTPase"/>
</dbReference>
<dbReference type="EMBL" id="BSDR01000001">
    <property type="protein sequence ID" value="GLI35663.1"/>
    <property type="molecule type" value="Genomic_DNA"/>
</dbReference>
<proteinExistence type="predicted"/>
<dbReference type="Pfam" id="PF12399">
    <property type="entry name" value="BCA_ABC_TP_C"/>
    <property type="match status" value="1"/>
</dbReference>
<dbReference type="CDD" id="cd03219">
    <property type="entry name" value="ABC_Mj1267_LivG_branched"/>
    <property type="match status" value="1"/>
</dbReference>
<dbReference type="InterPro" id="IPR003593">
    <property type="entry name" value="AAA+_ATPase"/>
</dbReference>
<dbReference type="GO" id="GO:0042941">
    <property type="term" value="P:D-alanine transmembrane transport"/>
    <property type="evidence" value="ECO:0007669"/>
    <property type="project" value="TreeGrafter"/>
</dbReference>
<dbReference type="Proteomes" id="UP001144372">
    <property type="component" value="Unassembled WGS sequence"/>
</dbReference>
<evidence type="ECO:0000256" key="1">
    <source>
        <dbReference type="ARBA" id="ARBA00022448"/>
    </source>
</evidence>
<dbReference type="GO" id="GO:0015808">
    <property type="term" value="P:L-alanine transport"/>
    <property type="evidence" value="ECO:0007669"/>
    <property type="project" value="TreeGrafter"/>
</dbReference>
<evidence type="ECO:0000259" key="4">
    <source>
        <dbReference type="PROSITE" id="PS50893"/>
    </source>
</evidence>
<dbReference type="GO" id="GO:1903805">
    <property type="term" value="P:L-valine import across plasma membrane"/>
    <property type="evidence" value="ECO:0007669"/>
    <property type="project" value="TreeGrafter"/>
</dbReference>
<evidence type="ECO:0000313" key="5">
    <source>
        <dbReference type="EMBL" id="GLI35663.1"/>
    </source>
</evidence>